<organism evidence="5 6">
    <name type="scientific">Meristemomyces frigidus</name>
    <dbReference type="NCBI Taxonomy" id="1508187"/>
    <lineage>
        <taxon>Eukaryota</taxon>
        <taxon>Fungi</taxon>
        <taxon>Dikarya</taxon>
        <taxon>Ascomycota</taxon>
        <taxon>Pezizomycotina</taxon>
        <taxon>Dothideomycetes</taxon>
        <taxon>Dothideomycetidae</taxon>
        <taxon>Mycosphaerellales</taxon>
        <taxon>Teratosphaeriaceae</taxon>
        <taxon>Meristemomyces</taxon>
    </lineage>
</organism>
<dbReference type="InterPro" id="IPR036322">
    <property type="entry name" value="WD40_repeat_dom_sf"/>
</dbReference>
<dbReference type="GO" id="GO:0061685">
    <property type="term" value="F:diphthine methylesterase activity"/>
    <property type="evidence" value="ECO:0007669"/>
    <property type="project" value="TreeGrafter"/>
</dbReference>
<dbReference type="SUPFAM" id="SSF50978">
    <property type="entry name" value="WD40 repeat-like"/>
    <property type="match status" value="1"/>
</dbReference>
<dbReference type="PANTHER" id="PTHR46042">
    <property type="entry name" value="DIPHTHINE METHYLTRANSFERASE"/>
    <property type="match status" value="1"/>
</dbReference>
<reference evidence="5" key="1">
    <citation type="submission" date="2023-08" db="EMBL/GenBank/DDBJ databases">
        <title>Black Yeasts Isolated from many extreme environments.</title>
        <authorList>
            <person name="Coleine C."/>
            <person name="Stajich J.E."/>
            <person name="Selbmann L."/>
        </authorList>
    </citation>
    <scope>NUCLEOTIDE SEQUENCE</scope>
    <source>
        <strain evidence="5">CCFEE 5401</strain>
    </source>
</reference>
<dbReference type="GO" id="GO:0005737">
    <property type="term" value="C:cytoplasm"/>
    <property type="evidence" value="ECO:0007669"/>
    <property type="project" value="TreeGrafter"/>
</dbReference>
<comment type="pathway">
    <text evidence="3">Protein modification.</text>
</comment>
<gene>
    <name evidence="5" type="ORF">LTR62_006635</name>
</gene>
<name>A0AAN7YMK2_9PEZI</name>
<evidence type="ECO:0000256" key="1">
    <source>
        <dbReference type="ARBA" id="ARBA00022574"/>
    </source>
</evidence>
<dbReference type="PANTHER" id="PTHR46042:SF1">
    <property type="entry name" value="DIPHTHINE METHYLTRANSFERASE"/>
    <property type="match status" value="1"/>
</dbReference>
<accession>A0AAN7YMK2</accession>
<dbReference type="InterPro" id="IPR052415">
    <property type="entry name" value="Diphthine_MTase"/>
</dbReference>
<evidence type="ECO:0000313" key="6">
    <source>
        <dbReference type="Proteomes" id="UP001310890"/>
    </source>
</evidence>
<protein>
    <submittedName>
        <fullName evidence="5">Uncharacterized protein</fullName>
    </submittedName>
</protein>
<evidence type="ECO:0000256" key="4">
    <source>
        <dbReference type="SAM" id="MobiDB-lite"/>
    </source>
</evidence>
<keyword evidence="2" id="KW-0677">Repeat</keyword>
<keyword evidence="1" id="KW-0853">WD repeat</keyword>
<evidence type="ECO:0000256" key="3">
    <source>
        <dbReference type="ARBA" id="ARBA00043952"/>
    </source>
</evidence>
<feature type="region of interest" description="Disordered" evidence="4">
    <location>
        <begin position="312"/>
        <end position="351"/>
    </location>
</feature>
<comment type="caution">
    <text evidence="5">The sequence shown here is derived from an EMBL/GenBank/DDBJ whole genome shotgun (WGS) entry which is preliminary data.</text>
</comment>
<sequence>MTAIPSLSTLTLGLPPSCISFSPKYPEYFVVGTYHLHPQKSGEEGAAQQRSGSLLLYKLTGDDMYWTHLPVLAEGVFIVDEDELVGTVLTPKFSILHLEWSPHGHDGDPDSLAVATSTGSLVFYESSPQDGSLVEVNRKQICDVDVLVLHLAWHPTREDYVGVALSDGRVCLCSFPADGEGVEVIEVARHSLEAWFLAFYDESSGSSTIFSGGDDMVLQQSTIDSDGSATQLWQDRRLHQAGITAILRLSTELIVTGSYDDHIRLISTPKTGRRQVLAESNLEGGVWRLKVLSDSEQLANTNPSTAQLQEASLVPSSTTLPAQPNVTRYTVPPFSKDPPSNLSVEPHENGR</sequence>
<evidence type="ECO:0000313" key="5">
    <source>
        <dbReference type="EMBL" id="KAK5116914.1"/>
    </source>
</evidence>
<dbReference type="EMBL" id="JAVRRL010000006">
    <property type="protein sequence ID" value="KAK5116914.1"/>
    <property type="molecule type" value="Genomic_DNA"/>
</dbReference>
<feature type="compositionally biased region" description="Polar residues" evidence="4">
    <location>
        <begin position="312"/>
        <end position="328"/>
    </location>
</feature>
<proteinExistence type="predicted"/>
<dbReference type="InterPro" id="IPR015943">
    <property type="entry name" value="WD40/YVTN_repeat-like_dom_sf"/>
</dbReference>
<dbReference type="Proteomes" id="UP001310890">
    <property type="component" value="Unassembled WGS sequence"/>
</dbReference>
<dbReference type="GO" id="GO:0017183">
    <property type="term" value="P:protein histidyl modification to diphthamide"/>
    <property type="evidence" value="ECO:0007669"/>
    <property type="project" value="TreeGrafter"/>
</dbReference>
<dbReference type="Gene3D" id="2.130.10.10">
    <property type="entry name" value="YVTN repeat-like/Quinoprotein amine dehydrogenase"/>
    <property type="match status" value="1"/>
</dbReference>
<dbReference type="AlphaFoldDB" id="A0AAN7YMK2"/>
<evidence type="ECO:0000256" key="2">
    <source>
        <dbReference type="ARBA" id="ARBA00022737"/>
    </source>
</evidence>